<accession>A0A7W6H881</accession>
<name>A0A7W6H881_9HYPH</name>
<dbReference type="EMBL" id="JACIEK010000016">
    <property type="protein sequence ID" value="MBB4000223.1"/>
    <property type="molecule type" value="Genomic_DNA"/>
</dbReference>
<proteinExistence type="predicted"/>
<organism evidence="2 3">
    <name type="scientific">Aureimonas pseudogalii</name>
    <dbReference type="NCBI Taxonomy" id="1744844"/>
    <lineage>
        <taxon>Bacteria</taxon>
        <taxon>Pseudomonadati</taxon>
        <taxon>Pseudomonadota</taxon>
        <taxon>Alphaproteobacteria</taxon>
        <taxon>Hyphomicrobiales</taxon>
        <taxon>Aurantimonadaceae</taxon>
        <taxon>Aureimonas</taxon>
    </lineage>
</organism>
<keyword evidence="3" id="KW-1185">Reference proteome</keyword>
<protein>
    <submittedName>
        <fullName evidence="2">Uncharacterized protein</fullName>
    </submittedName>
</protein>
<evidence type="ECO:0000313" key="2">
    <source>
        <dbReference type="EMBL" id="MBB4000223.1"/>
    </source>
</evidence>
<dbReference type="Proteomes" id="UP000542776">
    <property type="component" value="Unassembled WGS sequence"/>
</dbReference>
<evidence type="ECO:0000256" key="1">
    <source>
        <dbReference type="SAM" id="MobiDB-lite"/>
    </source>
</evidence>
<gene>
    <name evidence="2" type="ORF">GGR04_004099</name>
</gene>
<feature type="region of interest" description="Disordered" evidence="1">
    <location>
        <begin position="172"/>
        <end position="197"/>
    </location>
</feature>
<comment type="caution">
    <text evidence="2">The sequence shown here is derived from an EMBL/GenBank/DDBJ whole genome shotgun (WGS) entry which is preliminary data.</text>
</comment>
<sequence length="197" mass="21047">MSLTGFQCDFSMVRKIQAFLARLNLCALRRVPIRPGSLHMKNSALFLSMMIASVTSATASMASEVHISQVGQYESVRAAVISQVGNRQAKAGARASMIDDYSARAYQVASNDEPSSSDPASDRNVISMTRIGTGHTATLRQEGQSNIILLTQTGTNQSVEGFQSGSENFAEISQGQSDNHASFTQSGTGNHAVIVQN</sequence>
<dbReference type="AlphaFoldDB" id="A0A7W6H881"/>
<reference evidence="2 3" key="1">
    <citation type="submission" date="2020-08" db="EMBL/GenBank/DDBJ databases">
        <title>Genomic Encyclopedia of Type Strains, Phase IV (KMG-IV): sequencing the most valuable type-strain genomes for metagenomic binning, comparative biology and taxonomic classification.</title>
        <authorList>
            <person name="Goeker M."/>
        </authorList>
    </citation>
    <scope>NUCLEOTIDE SEQUENCE [LARGE SCALE GENOMIC DNA]</scope>
    <source>
        <strain evidence="2 3">DSM 102238</strain>
    </source>
</reference>
<evidence type="ECO:0000313" key="3">
    <source>
        <dbReference type="Proteomes" id="UP000542776"/>
    </source>
</evidence>